<reference evidence="2 3" key="1">
    <citation type="submission" date="2017-09" db="EMBL/GenBank/DDBJ databases">
        <title>Depth-based differentiation of microbial function through sediment-hosted aquifers and enrichment of novel symbionts in the deep terrestrial subsurface.</title>
        <authorList>
            <person name="Probst A.J."/>
            <person name="Ladd B."/>
            <person name="Jarett J.K."/>
            <person name="Geller-Mcgrath D.E."/>
            <person name="Sieber C.M."/>
            <person name="Emerson J.B."/>
            <person name="Anantharaman K."/>
            <person name="Thomas B.C."/>
            <person name="Malmstrom R."/>
            <person name="Stieglmeier M."/>
            <person name="Klingl A."/>
            <person name="Woyke T."/>
            <person name="Ryan C.M."/>
            <person name="Banfield J.F."/>
        </authorList>
    </citation>
    <scope>NUCLEOTIDE SEQUENCE [LARGE SCALE GENOMIC DNA]</scope>
    <source>
        <strain evidence="2">CG11_big_fil_rev_8_21_14_0_20_37_16</strain>
    </source>
</reference>
<keyword evidence="1" id="KW-0175">Coiled coil</keyword>
<protein>
    <submittedName>
        <fullName evidence="2">Uncharacterized protein</fullName>
    </submittedName>
</protein>
<name>A0A2H0KKN6_9BACT</name>
<accession>A0A2H0KKN6</accession>
<organism evidence="2 3">
    <name type="scientific">Candidatus Roizmanbacteria bacterium CG11_big_fil_rev_8_21_14_0_20_37_16</name>
    <dbReference type="NCBI Taxonomy" id="1974857"/>
    <lineage>
        <taxon>Bacteria</taxon>
        <taxon>Candidatus Roizmaniibacteriota</taxon>
    </lineage>
</organism>
<gene>
    <name evidence="2" type="ORF">COV87_01215</name>
</gene>
<evidence type="ECO:0000256" key="1">
    <source>
        <dbReference type="SAM" id="Coils"/>
    </source>
</evidence>
<proteinExistence type="predicted"/>
<sequence length="154" mass="17392">MDTNKGQTLTPGTKVEEAEVVDTPRGSMTIVELTTIINRYEGDIKKMKDNLKIQSGMLRDAVEGDAGFHELDIQSKDVQKKKNEIKQKVMKTPAMEAVVAKIDEYRGEMKDAREMLSGYLEEYQRVAGTNIIEGENGEIKEIVPQYRLVKRNNG</sequence>
<evidence type="ECO:0000313" key="2">
    <source>
        <dbReference type="EMBL" id="PIQ71821.1"/>
    </source>
</evidence>
<dbReference type="AlphaFoldDB" id="A0A2H0KKN6"/>
<feature type="coiled-coil region" evidence="1">
    <location>
        <begin position="95"/>
        <end position="122"/>
    </location>
</feature>
<comment type="caution">
    <text evidence="2">The sequence shown here is derived from an EMBL/GenBank/DDBJ whole genome shotgun (WGS) entry which is preliminary data.</text>
</comment>
<dbReference type="Proteomes" id="UP000229497">
    <property type="component" value="Unassembled WGS sequence"/>
</dbReference>
<dbReference type="EMBL" id="PCVK01000034">
    <property type="protein sequence ID" value="PIQ71821.1"/>
    <property type="molecule type" value="Genomic_DNA"/>
</dbReference>
<evidence type="ECO:0000313" key="3">
    <source>
        <dbReference type="Proteomes" id="UP000229497"/>
    </source>
</evidence>